<dbReference type="PANTHER" id="PTHR34219:SF4">
    <property type="entry name" value="PEPSY DOMAIN-CONTAINING PROTEIN"/>
    <property type="match status" value="1"/>
</dbReference>
<comment type="caution">
    <text evidence="2">The sequence shown here is derived from an EMBL/GenBank/DDBJ whole genome shotgun (WGS) entry which is preliminary data.</text>
</comment>
<evidence type="ECO:0008006" key="4">
    <source>
        <dbReference type="Google" id="ProtNLM"/>
    </source>
</evidence>
<dbReference type="PANTHER" id="PTHR34219">
    <property type="entry name" value="IRON-REGULATED INNER MEMBRANE PROTEIN-RELATED"/>
    <property type="match status" value="1"/>
</dbReference>
<dbReference type="InterPro" id="IPR005625">
    <property type="entry name" value="PepSY-ass_TM"/>
</dbReference>
<protein>
    <recommendedName>
        <fullName evidence="4">PepSY domain-containing protein</fullName>
    </recommendedName>
</protein>
<feature type="transmembrane region" description="Helical" evidence="1">
    <location>
        <begin position="473"/>
        <end position="492"/>
    </location>
</feature>
<feature type="transmembrane region" description="Helical" evidence="1">
    <location>
        <begin position="415"/>
        <end position="432"/>
    </location>
</feature>
<feature type="transmembrane region" description="Helical" evidence="1">
    <location>
        <begin position="339"/>
        <end position="361"/>
    </location>
</feature>
<keyword evidence="1" id="KW-0472">Membrane</keyword>
<feature type="transmembrane region" description="Helical" evidence="1">
    <location>
        <begin position="444"/>
        <end position="461"/>
    </location>
</feature>
<keyword evidence="1" id="KW-1133">Transmembrane helix</keyword>
<dbReference type="Pfam" id="PF03929">
    <property type="entry name" value="PepSY_TM"/>
    <property type="match status" value="1"/>
</dbReference>
<evidence type="ECO:0000256" key="1">
    <source>
        <dbReference type="SAM" id="Phobius"/>
    </source>
</evidence>
<accession>A0A833PC82</accession>
<name>A0A833PC82_ACIBZ</name>
<keyword evidence="1" id="KW-0812">Transmembrane</keyword>
<evidence type="ECO:0000313" key="3">
    <source>
        <dbReference type="Proteomes" id="UP000490535"/>
    </source>
</evidence>
<organism evidence="2 3">
    <name type="scientific">Acinetobacter bereziniae</name>
    <name type="common">Acinetobacter genomosp. 10</name>
    <dbReference type="NCBI Taxonomy" id="106648"/>
    <lineage>
        <taxon>Bacteria</taxon>
        <taxon>Pseudomonadati</taxon>
        <taxon>Pseudomonadota</taxon>
        <taxon>Gammaproteobacteria</taxon>
        <taxon>Moraxellales</taxon>
        <taxon>Moraxellaceae</taxon>
        <taxon>Acinetobacter</taxon>
    </lineage>
</organism>
<feature type="transmembrane region" description="Helical" evidence="1">
    <location>
        <begin position="382"/>
        <end position="400"/>
    </location>
</feature>
<dbReference type="Proteomes" id="UP000490535">
    <property type="component" value="Unassembled WGS sequence"/>
</dbReference>
<evidence type="ECO:0000313" key="2">
    <source>
        <dbReference type="EMBL" id="KAF1024879.1"/>
    </source>
</evidence>
<dbReference type="EMBL" id="WNDP01000051">
    <property type="protein sequence ID" value="KAF1024879.1"/>
    <property type="molecule type" value="Genomic_DNA"/>
</dbReference>
<feature type="transmembrane region" description="Helical" evidence="1">
    <location>
        <begin position="12"/>
        <end position="36"/>
    </location>
</feature>
<proteinExistence type="predicted"/>
<reference evidence="3" key="1">
    <citation type="journal article" date="2020" name="MBio">
        <title>Horizontal gene transfer to a defensive symbiont with a reduced genome amongst a multipartite beetle microbiome.</title>
        <authorList>
            <person name="Waterworth S.C."/>
            <person name="Florez L.V."/>
            <person name="Rees E.R."/>
            <person name="Hertweck C."/>
            <person name="Kaltenpoth M."/>
            <person name="Kwan J.C."/>
        </authorList>
    </citation>
    <scope>NUCLEOTIDE SEQUENCE [LARGE SCALE GENOMIC DNA]</scope>
</reference>
<feature type="transmembrane region" description="Helical" evidence="1">
    <location>
        <begin position="189"/>
        <end position="210"/>
    </location>
</feature>
<gene>
    <name evidence="2" type="ORF">GAK29_02297</name>
</gene>
<dbReference type="AlphaFoldDB" id="A0A833PC82"/>
<feature type="transmembrane region" description="Helical" evidence="1">
    <location>
        <begin position="137"/>
        <end position="158"/>
    </location>
</feature>
<sequence length="521" mass="59578">MHKSVRQSMAWFHSWIGLSFGWLLFAIFLTGTVTYYRHEVNMWMQPQFASMQINQQTAVQSAYDYLQKNAPDAKSWYIGIANPNSPVNKIYWQKADGGYESKTLDANTGKELSLSATQGGDFFYSFHYQLYGMPYSIGRLIVTFAALIMFIALISGIITHKKIFTEFFTLRAFKGQRSYLDFHNMTSVIALPFFLTITFTGLAIFFYLLFFPAGMKKTYPDNPFQYFDEIRNISTAAKTQTALAENMKPIQYFLQQTQHQWGKTSFDHIAVDQPNTQLAKVTVTALEDHSITGNQAQLSFNGATGALLGNTRNNSAIATLSASMYGLHMANFAQPLLRLALFFSGLLGCAMIASGLLLWSLKRQLQKKNDQFHFGHYLVNRLNTALILGLPIAMLGYLYTNRIVTIKADGPNYEIYTFFSLWLFSLLVALCTKQSYLWKTQLKLLIVMTLALPIFNLYYLVSNHYIHSMHDYWLFLRVDIMIWIFAILSIFLHQKITPIQNKAVAKIQKKLAQKQIQESTS</sequence>